<keyword evidence="3" id="KW-1185">Reference proteome</keyword>
<dbReference type="InterPro" id="IPR012341">
    <property type="entry name" value="6hp_glycosidase-like_sf"/>
</dbReference>
<dbReference type="InterPro" id="IPR025410">
    <property type="entry name" value="Lant_dehyd"/>
</dbReference>
<dbReference type="InterPro" id="IPR007822">
    <property type="entry name" value="LANC-like"/>
</dbReference>
<dbReference type="PRINTS" id="PR01950">
    <property type="entry name" value="LANCSUPER"/>
</dbReference>
<proteinExistence type="predicted"/>
<accession>A0ABX2NZA7</accession>
<dbReference type="SUPFAM" id="SSF158745">
    <property type="entry name" value="LanC-like"/>
    <property type="match status" value="1"/>
</dbReference>
<dbReference type="CDD" id="cd04792">
    <property type="entry name" value="LanM-like"/>
    <property type="match status" value="1"/>
</dbReference>
<organism evidence="2 3">
    <name type="scientific">Paraburkholderia youngii</name>
    <dbReference type="NCBI Taxonomy" id="2782701"/>
    <lineage>
        <taxon>Bacteria</taxon>
        <taxon>Pseudomonadati</taxon>
        <taxon>Pseudomonadota</taxon>
        <taxon>Betaproteobacteria</taxon>
        <taxon>Burkholderiales</taxon>
        <taxon>Burkholderiaceae</taxon>
        <taxon>Paraburkholderia</taxon>
    </lineage>
</organism>
<dbReference type="RefSeq" id="WP_176370078.1">
    <property type="nucleotide sequence ID" value="NZ_VOMC01000137.1"/>
</dbReference>
<evidence type="ECO:0000259" key="1">
    <source>
        <dbReference type="Pfam" id="PF13575"/>
    </source>
</evidence>
<dbReference type="SMART" id="SM01260">
    <property type="entry name" value="LANC_like"/>
    <property type="match status" value="1"/>
</dbReference>
<evidence type="ECO:0000313" key="3">
    <source>
        <dbReference type="Proteomes" id="UP000821598"/>
    </source>
</evidence>
<dbReference type="PIRSF" id="PIRSF037228">
    <property type="entry name" value="Lant_mod_RumM"/>
    <property type="match status" value="1"/>
</dbReference>
<dbReference type="NCBIfam" id="TIGR03897">
    <property type="entry name" value="lanti_2_LanM"/>
    <property type="match status" value="1"/>
</dbReference>
<dbReference type="Pfam" id="PF13575">
    <property type="entry name" value="DUF4135"/>
    <property type="match status" value="1"/>
</dbReference>
<dbReference type="Gene3D" id="1.50.10.10">
    <property type="match status" value="1"/>
</dbReference>
<gene>
    <name evidence="2" type="primary">lanM</name>
    <name evidence="2" type="ORF">FSB64_40825</name>
</gene>
<evidence type="ECO:0000313" key="2">
    <source>
        <dbReference type="EMBL" id="NVI09779.1"/>
    </source>
</evidence>
<dbReference type="InterPro" id="IPR017146">
    <property type="entry name" value="Lanti_2_LanM"/>
</dbReference>
<sequence length="1075" mass="117391">MDAQVVTLLPPLAESTLRDWVARSAWLGERLTCPPDAGGVGGDKEATAFASWRRLAAKDHAHHFDTYLERLGLSEHQAVLRLGPTRQAGRAALPDWANRLPAWIALVCTGDAASEGRAIWDRIARHLDGSLWAAPVRDDVSAGLATHLSALFADSLYVWFDAFRSVRQSHGQLAADEAAAASNRIYTDFLSWLRSGHFVRLLERKPVLARFFAISVLQWEQHVTELAQRLEHDRQVIVARFFGGRSPGAVAGLDFGMSDRHRDGRGVAIVRFDSGQQLVYKPRDLGIDGAWATFLQRIQAAGAPGELRTPDVLCRDGYGWTSFVNAEPCASLDEVRVFYLRAGALLALFQILGSCDFHQENVIACGSHPIPVDLETLLRPGGRLDGDDRPWHPAISAAVRIMSASVLESGYLPYWNTFRSTRWTVGGLSWSAPEEVKVTGWLRANTDAMMLGRKPLAIDAVRHLPRLAESIADPSGHLGDIDAGLVAMGRFVLAHRETVRDALAVFRDTSVRVVLRDTRFYEMLGRRAMQPTRLVDGLSASLELEFLMRFHHPVDANAITCVRCEQTAMLRLDTPLFRMRSDGTTLHEVGGEEVEFFYLKDDVLSPMAHAAARLDAFDDAHLEQQRRLLRFAFSRNGVAPGFASDAWPEDSDRAWRPQEMVQRATRIGEHLLSLAIIGDGGATWIGLHSTAIDAAPHIQVLGENFYDGTAGIAVFLLALARATGRDDCRQTGLNAFATLRDGFVRERHAGFPDRDRILGGAEGLASCIYPLVLGAHLADSDMLLDWAEEIAQCIGDAWIGADTAYDVIGGAAGAMLGLLALHEAGRPIGLDRAMACGAHLLAHCRPALADDTVGHARPLAGMSHGAAGFAYALQRLAAASARRECSSAAAEWVAYEHALFDDATGNWPDLRFEAEERPQSEHASCRWCHGASGIGLARLGMVLHGASARAVREDLERAIARTVAEPMSALDCLCCGNFGRLDLLLEAGVTLGRPALVALARRRAAARLDRTVEGFSWPFGSDNENLGFFQGVAGIGYELLRLAYPSKFPCALLWGIGSRPIASTHWDREEETSDA</sequence>
<comment type="caution">
    <text evidence="2">The sequence shown here is derived from an EMBL/GenBank/DDBJ whole genome shotgun (WGS) entry which is preliminary data.</text>
</comment>
<feature type="domain" description="Lantibiotic biosynthesis protein dehydration" evidence="1">
    <location>
        <begin position="206"/>
        <end position="579"/>
    </location>
</feature>
<name>A0ABX2NZA7_9BURK</name>
<dbReference type="Pfam" id="PF05147">
    <property type="entry name" value="LANC_like"/>
    <property type="match status" value="1"/>
</dbReference>
<dbReference type="Proteomes" id="UP000821598">
    <property type="component" value="Unassembled WGS sequence"/>
</dbReference>
<protein>
    <submittedName>
        <fullName evidence="2">Type 2 lantipeptide synthetase LanM</fullName>
    </submittedName>
</protein>
<dbReference type="EMBL" id="VOMC01000137">
    <property type="protein sequence ID" value="NVI09779.1"/>
    <property type="molecule type" value="Genomic_DNA"/>
</dbReference>
<reference evidence="2 3" key="1">
    <citation type="submission" date="2019-08" db="EMBL/GenBank/DDBJ databases">
        <title>Paraburkholderia simonii sp. nov. and P. youngii sp. nov. Brazilian and Mexican Mimosa-associated rhizobia.</title>
        <authorList>
            <person name="Mavima L."/>
            <person name="Beukes C.W."/>
            <person name="Palmer M."/>
            <person name="De Meyer S.E."/>
            <person name="James E.K."/>
            <person name="Maluk M."/>
            <person name="Avontuur J.R."/>
            <person name="Chan W.Y."/>
            <person name="Venter S.N."/>
            <person name="Steenkamp E.T."/>
        </authorList>
    </citation>
    <scope>NUCLEOTIDE SEQUENCE [LARGE SCALE GENOMIC DNA]</scope>
    <source>
        <strain evidence="2 3">JPY454</strain>
    </source>
</reference>